<protein>
    <recommendedName>
        <fullName evidence="3">CCHC-type domain-containing protein</fullName>
    </recommendedName>
</protein>
<gene>
    <name evidence="4" type="ORF">PYCCODRAFT_17715</name>
</gene>
<dbReference type="Proteomes" id="UP000193067">
    <property type="component" value="Unassembled WGS sequence"/>
</dbReference>
<accession>A0A1Y2J4S3</accession>
<evidence type="ECO:0000313" key="4">
    <source>
        <dbReference type="EMBL" id="OSD08409.1"/>
    </source>
</evidence>
<evidence type="ECO:0000256" key="1">
    <source>
        <dbReference type="ARBA" id="ARBA00022664"/>
    </source>
</evidence>
<evidence type="ECO:0000256" key="2">
    <source>
        <dbReference type="PROSITE-ProRule" id="PRU00047"/>
    </source>
</evidence>
<keyword evidence="2" id="KW-0479">Metal-binding</keyword>
<dbReference type="OrthoDB" id="2527451at2759"/>
<evidence type="ECO:0000313" key="5">
    <source>
        <dbReference type="Proteomes" id="UP000193067"/>
    </source>
</evidence>
<dbReference type="STRING" id="1353009.A0A1Y2J4S3"/>
<keyword evidence="1" id="KW-0507">mRNA processing</keyword>
<name>A0A1Y2J4S3_TRAC3</name>
<dbReference type="GO" id="GO:0008270">
    <property type="term" value="F:zinc ion binding"/>
    <property type="evidence" value="ECO:0007669"/>
    <property type="project" value="UniProtKB-KW"/>
</dbReference>
<dbReference type="Gene3D" id="4.10.60.10">
    <property type="entry name" value="Zinc finger, CCHC-type"/>
    <property type="match status" value="1"/>
</dbReference>
<organism evidence="4 5">
    <name type="scientific">Trametes coccinea (strain BRFM310)</name>
    <name type="common">Pycnoporus coccineus</name>
    <dbReference type="NCBI Taxonomy" id="1353009"/>
    <lineage>
        <taxon>Eukaryota</taxon>
        <taxon>Fungi</taxon>
        <taxon>Dikarya</taxon>
        <taxon>Basidiomycota</taxon>
        <taxon>Agaricomycotina</taxon>
        <taxon>Agaricomycetes</taxon>
        <taxon>Polyporales</taxon>
        <taxon>Polyporaceae</taxon>
        <taxon>Trametes</taxon>
    </lineage>
</organism>
<dbReference type="SMART" id="SM00343">
    <property type="entry name" value="ZnF_C2HC"/>
    <property type="match status" value="2"/>
</dbReference>
<keyword evidence="2" id="KW-0862">Zinc</keyword>
<keyword evidence="2" id="KW-0863">Zinc-finger</keyword>
<sequence>MGRGLAYVVQGASLKSLLASPRVRPPSLHRPLLVVVDRSVLALALAAGPSFPSYVPTSHGALFASRGLSARPPIAHARFCARRRSSVDFNPQPPRSVKVSQNGCTRLLQLWRIRSPSRQLPEGRHSDMCWWLQRRRRQLWELRRRVPEDLGHISKDCPQPQRRACYSCGSEGHISRDCPNNAQTAAAAEGA</sequence>
<reference evidence="4 5" key="1">
    <citation type="journal article" date="2015" name="Biotechnol. Biofuels">
        <title>Enhanced degradation of softwood versus hardwood by the white-rot fungus Pycnoporus coccineus.</title>
        <authorList>
            <person name="Couturier M."/>
            <person name="Navarro D."/>
            <person name="Chevret D."/>
            <person name="Henrissat B."/>
            <person name="Piumi F."/>
            <person name="Ruiz-Duenas F.J."/>
            <person name="Martinez A.T."/>
            <person name="Grigoriev I.V."/>
            <person name="Riley R."/>
            <person name="Lipzen A."/>
            <person name="Berrin J.G."/>
            <person name="Master E.R."/>
            <person name="Rosso M.N."/>
        </authorList>
    </citation>
    <scope>NUCLEOTIDE SEQUENCE [LARGE SCALE GENOMIC DNA]</scope>
    <source>
        <strain evidence="4 5">BRFM310</strain>
    </source>
</reference>
<evidence type="ECO:0000259" key="3">
    <source>
        <dbReference type="PROSITE" id="PS50158"/>
    </source>
</evidence>
<dbReference type="GO" id="GO:0003676">
    <property type="term" value="F:nucleic acid binding"/>
    <property type="evidence" value="ECO:0007669"/>
    <property type="project" value="InterPro"/>
</dbReference>
<dbReference type="GO" id="GO:0006397">
    <property type="term" value="P:mRNA processing"/>
    <property type="evidence" value="ECO:0007669"/>
    <property type="project" value="UniProtKB-KW"/>
</dbReference>
<keyword evidence="5" id="KW-1185">Reference proteome</keyword>
<dbReference type="EMBL" id="KZ084086">
    <property type="protein sequence ID" value="OSD08409.1"/>
    <property type="molecule type" value="Genomic_DNA"/>
</dbReference>
<proteinExistence type="predicted"/>
<dbReference type="SUPFAM" id="SSF57756">
    <property type="entry name" value="Retrovirus zinc finger-like domains"/>
    <property type="match status" value="1"/>
</dbReference>
<dbReference type="InterPro" id="IPR036875">
    <property type="entry name" value="Znf_CCHC_sf"/>
</dbReference>
<dbReference type="PROSITE" id="PS50158">
    <property type="entry name" value="ZF_CCHC"/>
    <property type="match status" value="1"/>
</dbReference>
<dbReference type="AlphaFoldDB" id="A0A1Y2J4S3"/>
<dbReference type="InterPro" id="IPR001878">
    <property type="entry name" value="Znf_CCHC"/>
</dbReference>
<feature type="domain" description="CCHC-type" evidence="3">
    <location>
        <begin position="165"/>
        <end position="180"/>
    </location>
</feature>
<dbReference type="Pfam" id="PF00098">
    <property type="entry name" value="zf-CCHC"/>
    <property type="match status" value="1"/>
</dbReference>